<dbReference type="AlphaFoldDB" id="A0A7W8IJT8"/>
<proteinExistence type="predicted"/>
<dbReference type="Proteomes" id="UP000568106">
    <property type="component" value="Unassembled WGS sequence"/>
</dbReference>
<dbReference type="SUPFAM" id="SSF49452">
    <property type="entry name" value="Starch-binding domain-like"/>
    <property type="match status" value="1"/>
</dbReference>
<gene>
    <name evidence="1" type="ORF">HDF09_003171</name>
</gene>
<reference evidence="1" key="1">
    <citation type="submission" date="2020-08" db="EMBL/GenBank/DDBJ databases">
        <title>Genomic Encyclopedia of Type Strains, Phase IV (KMG-V): Genome sequencing to study the core and pangenomes of soil and plant-associated prokaryotes.</title>
        <authorList>
            <person name="Whitman W."/>
        </authorList>
    </citation>
    <scope>NUCLEOTIDE SEQUENCE [LARGE SCALE GENOMIC DNA]</scope>
    <source>
        <strain evidence="1">M8UP27</strain>
    </source>
</reference>
<dbReference type="EMBL" id="JACHDY010000004">
    <property type="protein sequence ID" value="MBB5318474.1"/>
    <property type="molecule type" value="Genomic_DNA"/>
</dbReference>
<organism evidence="1 2">
    <name type="scientific">Tunturiibacter empetritectus</name>
    <dbReference type="NCBI Taxonomy" id="3069691"/>
    <lineage>
        <taxon>Bacteria</taxon>
        <taxon>Pseudomonadati</taxon>
        <taxon>Acidobacteriota</taxon>
        <taxon>Terriglobia</taxon>
        <taxon>Terriglobales</taxon>
        <taxon>Acidobacteriaceae</taxon>
        <taxon>Tunturiibacter</taxon>
    </lineage>
</organism>
<name>A0A7W8IJT8_9BACT</name>
<protein>
    <recommendedName>
        <fullName evidence="3">Carboxypeptidase regulatory-like domain-containing protein</fullName>
    </recommendedName>
</protein>
<dbReference type="GO" id="GO:0030246">
    <property type="term" value="F:carbohydrate binding"/>
    <property type="evidence" value="ECO:0007669"/>
    <property type="project" value="InterPro"/>
</dbReference>
<sequence length="95" mass="10194">MRRALGFLYLFVVLCYSSRNLLGQVNTASLSGLVTDSSGSAMAGVQVRSLNRSTGYSREVATDHSGYYTLPSMPIGSYAVAVQGEGLPRRRKASN</sequence>
<comment type="caution">
    <text evidence="1">The sequence shown here is derived from an EMBL/GenBank/DDBJ whole genome shotgun (WGS) entry which is preliminary data.</text>
</comment>
<dbReference type="InterPro" id="IPR013784">
    <property type="entry name" value="Carb-bd-like_fold"/>
</dbReference>
<evidence type="ECO:0008006" key="3">
    <source>
        <dbReference type="Google" id="ProtNLM"/>
    </source>
</evidence>
<keyword evidence="2" id="KW-1185">Reference proteome</keyword>
<evidence type="ECO:0000313" key="2">
    <source>
        <dbReference type="Proteomes" id="UP000568106"/>
    </source>
</evidence>
<dbReference type="Gene3D" id="2.60.40.1120">
    <property type="entry name" value="Carboxypeptidase-like, regulatory domain"/>
    <property type="match status" value="1"/>
</dbReference>
<dbReference type="Pfam" id="PF13620">
    <property type="entry name" value="CarboxypepD_reg"/>
    <property type="match status" value="1"/>
</dbReference>
<evidence type="ECO:0000313" key="1">
    <source>
        <dbReference type="EMBL" id="MBB5318474.1"/>
    </source>
</evidence>
<accession>A0A7W8IJT8</accession>